<reference evidence="1" key="1">
    <citation type="submission" date="2020-04" db="EMBL/GenBank/DDBJ databases">
        <authorList>
            <person name="Chiriac C."/>
            <person name="Salcher M."/>
            <person name="Ghai R."/>
            <person name="Kavagutti S V."/>
        </authorList>
    </citation>
    <scope>NUCLEOTIDE SEQUENCE</scope>
</reference>
<organism evidence="1">
    <name type="scientific">uncultured Caudovirales phage</name>
    <dbReference type="NCBI Taxonomy" id="2100421"/>
    <lineage>
        <taxon>Viruses</taxon>
        <taxon>Duplodnaviria</taxon>
        <taxon>Heunggongvirae</taxon>
        <taxon>Uroviricota</taxon>
        <taxon>Caudoviricetes</taxon>
        <taxon>Peduoviridae</taxon>
        <taxon>Maltschvirus</taxon>
        <taxon>Maltschvirus maltsch</taxon>
    </lineage>
</organism>
<evidence type="ECO:0000313" key="1">
    <source>
        <dbReference type="EMBL" id="CAB4138525.1"/>
    </source>
</evidence>
<name>A0A6J5LVQ3_9CAUD</name>
<protein>
    <submittedName>
        <fullName evidence="1">Uncharacterized protein</fullName>
    </submittedName>
</protein>
<dbReference type="EMBL" id="LR796344">
    <property type="protein sequence ID" value="CAB4138525.1"/>
    <property type="molecule type" value="Genomic_DNA"/>
</dbReference>
<sequence length="37" mass="4652">MAKWREPFTKEPEPEPRTKNPVKRFFEWLFEPYTPEI</sequence>
<accession>A0A6J5LVQ3</accession>
<proteinExistence type="predicted"/>
<feature type="non-terminal residue" evidence="1">
    <location>
        <position position="37"/>
    </location>
</feature>
<gene>
    <name evidence="1" type="ORF">UFOVP330_96</name>
</gene>